<dbReference type="AlphaFoldDB" id="A0A2J8LGR5"/>
<protein>
    <submittedName>
        <fullName evidence="1">AGBL2 isoform 1</fullName>
    </submittedName>
</protein>
<reference evidence="1 2" key="1">
    <citation type="submission" date="2017-12" db="EMBL/GenBank/DDBJ databases">
        <title>High-resolution comparative analysis of great ape genomes.</title>
        <authorList>
            <person name="Pollen A."/>
            <person name="Hastie A."/>
            <person name="Hormozdiari F."/>
            <person name="Dougherty M."/>
            <person name="Liu R."/>
            <person name="Chaisson M."/>
            <person name="Hoppe E."/>
            <person name="Hill C."/>
            <person name="Pang A."/>
            <person name="Hillier L."/>
            <person name="Baker C."/>
            <person name="Armstrong J."/>
            <person name="Shendure J."/>
            <person name="Paten B."/>
            <person name="Wilson R."/>
            <person name="Chao H."/>
            <person name="Schneider V."/>
            <person name="Ventura M."/>
            <person name="Kronenberg Z."/>
            <person name="Murali S."/>
            <person name="Gordon D."/>
            <person name="Cantsilieris S."/>
            <person name="Munson K."/>
            <person name="Nelson B."/>
            <person name="Raja A."/>
            <person name="Underwood J."/>
            <person name="Diekhans M."/>
            <person name="Fiddes I."/>
            <person name="Haussler D."/>
            <person name="Eichler E."/>
        </authorList>
    </citation>
    <scope>NUCLEOTIDE SEQUENCE [LARGE SCALE GENOMIC DNA]</scope>
    <source>
        <strain evidence="1">Yerkes chimp pedigree #C0471</strain>
    </source>
</reference>
<evidence type="ECO:0000313" key="2">
    <source>
        <dbReference type="Proteomes" id="UP000236370"/>
    </source>
</evidence>
<feature type="non-terminal residue" evidence="1">
    <location>
        <position position="32"/>
    </location>
</feature>
<dbReference type="Proteomes" id="UP000236370">
    <property type="component" value="Unassembled WGS sequence"/>
</dbReference>
<comment type="caution">
    <text evidence="1">The sequence shown here is derived from an EMBL/GenBank/DDBJ whole genome shotgun (WGS) entry which is preliminary data.</text>
</comment>
<sequence length="32" mass="4044">MFPALETHLKQTIPDPYEDFMYRHLQYYGYFK</sequence>
<organism evidence="1 2">
    <name type="scientific">Pan troglodytes</name>
    <name type="common">Chimpanzee</name>
    <dbReference type="NCBI Taxonomy" id="9598"/>
    <lineage>
        <taxon>Eukaryota</taxon>
        <taxon>Metazoa</taxon>
        <taxon>Chordata</taxon>
        <taxon>Craniata</taxon>
        <taxon>Vertebrata</taxon>
        <taxon>Euteleostomi</taxon>
        <taxon>Mammalia</taxon>
        <taxon>Eutheria</taxon>
        <taxon>Euarchontoglires</taxon>
        <taxon>Primates</taxon>
        <taxon>Haplorrhini</taxon>
        <taxon>Catarrhini</taxon>
        <taxon>Hominidae</taxon>
        <taxon>Pan</taxon>
    </lineage>
</organism>
<gene>
    <name evidence="1" type="ORF">CK820_G0028877</name>
</gene>
<accession>A0A2J8LGR5</accession>
<proteinExistence type="predicted"/>
<dbReference type="EMBL" id="NBAG03000291">
    <property type="protein sequence ID" value="PNI46449.1"/>
    <property type="molecule type" value="Genomic_DNA"/>
</dbReference>
<name>A0A2J8LGR5_PANTR</name>
<evidence type="ECO:0000313" key="1">
    <source>
        <dbReference type="EMBL" id="PNI46449.1"/>
    </source>
</evidence>